<dbReference type="Proteomes" id="UP000220927">
    <property type="component" value="Plasmid pRapFH23c"/>
</dbReference>
<evidence type="ECO:0000313" key="1">
    <source>
        <dbReference type="EMBL" id="QAS82235.1"/>
    </source>
</evidence>
<name>A0AAE5WTF7_9HYPH</name>
<gene>
    <name evidence="1" type="ORF">CO657_30935</name>
</gene>
<dbReference type="AlphaFoldDB" id="A0AAE5WTF7"/>
<sequence>MVETLYPFLKFEAAPAMRKRIRLQELRVGMFVDEVESGSQDASVRFSPFLVSSPTDSIAEGAMAAHPEATAIPTAPSTIMPMCVPAVAGRFRQLGRGLVTLI</sequence>
<dbReference type="KEGG" id="rad:CO657_30935"/>
<geneLocation type="plasmid" evidence="2">
    <name>prapfh23c</name>
</geneLocation>
<proteinExistence type="predicted"/>
<keyword evidence="1" id="KW-0614">Plasmid</keyword>
<reference evidence="1 2" key="1">
    <citation type="submission" date="2019-01" db="EMBL/GenBank/DDBJ databases">
        <title>Genomic insights into the origins and evolution of symbiotic genes in the Phaseolus vulgaris microsymbionts.</title>
        <authorList>
            <person name="Tong W."/>
        </authorList>
    </citation>
    <scope>NUCLEOTIDE SEQUENCE [LARGE SCALE GENOMIC DNA]</scope>
    <source>
        <strain evidence="1 2">FH23</strain>
        <plasmid evidence="2">prapfh23c</plasmid>
    </source>
</reference>
<dbReference type="RefSeq" id="WP_128715636.1">
    <property type="nucleotide sequence ID" value="NZ_CP035001.1"/>
</dbReference>
<keyword evidence="2" id="KW-1185">Reference proteome</keyword>
<dbReference type="EMBL" id="CP035001">
    <property type="protein sequence ID" value="QAS82235.1"/>
    <property type="molecule type" value="Genomic_DNA"/>
</dbReference>
<organism evidence="1 2">
    <name type="scientific">Rhizobium acidisoli</name>
    <dbReference type="NCBI Taxonomy" id="1538158"/>
    <lineage>
        <taxon>Bacteria</taxon>
        <taxon>Pseudomonadati</taxon>
        <taxon>Pseudomonadota</taxon>
        <taxon>Alphaproteobacteria</taxon>
        <taxon>Hyphomicrobiales</taxon>
        <taxon>Rhizobiaceae</taxon>
        <taxon>Rhizobium/Agrobacterium group</taxon>
        <taxon>Rhizobium</taxon>
    </lineage>
</organism>
<accession>A0AAE5WTF7</accession>
<evidence type="ECO:0000313" key="2">
    <source>
        <dbReference type="Proteomes" id="UP000220927"/>
    </source>
</evidence>
<protein>
    <submittedName>
        <fullName evidence="1">Uncharacterized protein</fullName>
    </submittedName>
</protein>